<dbReference type="KEGG" id="mgz:GCW_03625"/>
<dbReference type="RefSeq" id="WP_011883427.1">
    <property type="nucleotide sequence ID" value="NC_023030.2"/>
</dbReference>
<keyword evidence="1" id="KW-0812">Transmembrane</keyword>
<dbReference type="Proteomes" id="UP000018735">
    <property type="component" value="Chromosome"/>
</dbReference>
<dbReference type="AlphaFoldDB" id="A0A0F6CLC8"/>
<feature type="transmembrane region" description="Helical" evidence="1">
    <location>
        <begin position="27"/>
        <end position="51"/>
    </location>
</feature>
<protein>
    <submittedName>
        <fullName evidence="2">Uncharacterized protein</fullName>
    </submittedName>
</protein>
<keyword evidence="1" id="KW-0472">Membrane</keyword>
<feature type="transmembrane region" description="Helical" evidence="1">
    <location>
        <begin position="120"/>
        <end position="139"/>
    </location>
</feature>
<gene>
    <name evidence="2" type="ORF">GCW_03625</name>
</gene>
<evidence type="ECO:0000313" key="3">
    <source>
        <dbReference type="Proteomes" id="UP000018735"/>
    </source>
</evidence>
<proteinExistence type="predicted"/>
<dbReference type="EMBL" id="CP006916">
    <property type="protein sequence ID" value="AHB99900.1"/>
    <property type="molecule type" value="Genomic_DNA"/>
</dbReference>
<evidence type="ECO:0000256" key="1">
    <source>
        <dbReference type="SAM" id="Phobius"/>
    </source>
</evidence>
<accession>A0A0F6CLC8</accession>
<keyword evidence="1" id="KW-1133">Transmembrane helix</keyword>
<reference evidence="2 3" key="1">
    <citation type="journal article" date="2011" name="PLoS ONE">
        <title>Core proteome of the minimal cell: comparative proteomics of three mollicute species.</title>
        <authorList>
            <person name="Fisunov G.Y."/>
            <person name="Alexeev D.G."/>
            <person name="Bazaleev N.A."/>
            <person name="Ladygina V.G."/>
            <person name="Galyamina M.A."/>
            <person name="Kondratov I.G."/>
            <person name="Zhukova N.A."/>
            <person name="Serebryakova M.V."/>
            <person name="Demina I.A."/>
            <person name="Govorun V.M."/>
        </authorList>
    </citation>
    <scope>NUCLEOTIDE SEQUENCE [LARGE SCALE GENOMIC DNA]</scope>
    <source>
        <strain evidence="2 3">S6</strain>
    </source>
</reference>
<feature type="transmembrane region" description="Helical" evidence="1">
    <location>
        <begin position="72"/>
        <end position="100"/>
    </location>
</feature>
<evidence type="ECO:0000313" key="2">
    <source>
        <dbReference type="EMBL" id="AHB99900.1"/>
    </source>
</evidence>
<sequence length="186" mass="21765">MGINDTKFDIVSRKIKSLRRRTKFLSAYSLIWIILNLCLIFAVIISAVQYQQKMVDFDKGMVTREVLENQKLFLIIAIILISTINLILFLIKVILTHLFYQKNQELNEFYPDKFSRLNKILRIGGYLPLIGLLAYFRILKKAGEIWVELQTDLVKKKSEININDLKNTPKQKVENSSKELIKTEDK</sequence>
<organism evidence="2 3">
    <name type="scientific">Mycoplasmoides gallisepticum S6</name>
    <dbReference type="NCBI Taxonomy" id="1006581"/>
    <lineage>
        <taxon>Bacteria</taxon>
        <taxon>Bacillati</taxon>
        <taxon>Mycoplasmatota</taxon>
        <taxon>Mycoplasmoidales</taxon>
        <taxon>Mycoplasmoidaceae</taxon>
        <taxon>Mycoplasmoides</taxon>
    </lineage>
</organism>
<dbReference type="HOGENOM" id="CLU_1452946_0_0_14"/>
<name>A0A0F6CLC8_MYCGL</name>